<evidence type="ECO:0000313" key="2">
    <source>
        <dbReference type="EMBL" id="QOR70236.1"/>
    </source>
</evidence>
<dbReference type="SUPFAM" id="SSF56281">
    <property type="entry name" value="Metallo-hydrolase/oxidoreductase"/>
    <property type="match status" value="1"/>
</dbReference>
<dbReference type="Proteomes" id="UP000593758">
    <property type="component" value="Chromosome"/>
</dbReference>
<keyword evidence="3" id="KW-1185">Reference proteome</keyword>
<protein>
    <submittedName>
        <fullName evidence="2">MBL fold metallo-hydrolase</fullName>
    </submittedName>
</protein>
<dbReference type="RefSeq" id="WP_193496922.1">
    <property type="nucleotide sequence ID" value="NZ_CP063169.1"/>
</dbReference>
<dbReference type="InterPro" id="IPR001279">
    <property type="entry name" value="Metallo-B-lactamas"/>
</dbReference>
<accession>A0A7M1SRP8</accession>
<evidence type="ECO:0000313" key="3">
    <source>
        <dbReference type="Proteomes" id="UP000593758"/>
    </source>
</evidence>
<organism evidence="2 3">
    <name type="scientific">Ruania alkalisoli</name>
    <dbReference type="NCBI Taxonomy" id="2779775"/>
    <lineage>
        <taxon>Bacteria</taxon>
        <taxon>Bacillati</taxon>
        <taxon>Actinomycetota</taxon>
        <taxon>Actinomycetes</taxon>
        <taxon>Micrococcales</taxon>
        <taxon>Ruaniaceae</taxon>
        <taxon>Ruania</taxon>
    </lineage>
</organism>
<dbReference type="Pfam" id="PF00753">
    <property type="entry name" value="Lactamase_B"/>
    <property type="match status" value="1"/>
</dbReference>
<proteinExistence type="predicted"/>
<keyword evidence="2" id="KW-0378">Hydrolase</keyword>
<dbReference type="InterPro" id="IPR036866">
    <property type="entry name" value="RibonucZ/Hydroxyglut_hydro"/>
</dbReference>
<dbReference type="Gene3D" id="3.60.15.10">
    <property type="entry name" value="Ribonuclease Z/Hydroxyacylglutathione hydrolase-like"/>
    <property type="match status" value="1"/>
</dbReference>
<evidence type="ECO:0000259" key="1">
    <source>
        <dbReference type="SMART" id="SM00849"/>
    </source>
</evidence>
<dbReference type="SMART" id="SM00849">
    <property type="entry name" value="Lactamase_B"/>
    <property type="match status" value="1"/>
</dbReference>
<reference evidence="2 3" key="1">
    <citation type="submission" date="2020-10" db="EMBL/GenBank/DDBJ databases">
        <title>Haloactinobacterium sp. RN3S43, a bacterium isolated from saline soil.</title>
        <authorList>
            <person name="Sun J.-Q."/>
        </authorList>
    </citation>
    <scope>NUCLEOTIDE SEQUENCE [LARGE SCALE GENOMIC DNA]</scope>
    <source>
        <strain evidence="2 3">RN3S43</strain>
    </source>
</reference>
<dbReference type="EMBL" id="CP063169">
    <property type="protein sequence ID" value="QOR70236.1"/>
    <property type="molecule type" value="Genomic_DNA"/>
</dbReference>
<dbReference type="GO" id="GO:0016787">
    <property type="term" value="F:hydrolase activity"/>
    <property type="evidence" value="ECO:0007669"/>
    <property type="project" value="UniProtKB-KW"/>
</dbReference>
<dbReference type="KEGG" id="halt:IM660_16745"/>
<feature type="domain" description="Metallo-beta-lactamase" evidence="1">
    <location>
        <begin position="16"/>
        <end position="193"/>
    </location>
</feature>
<name>A0A7M1SRP8_9MICO</name>
<dbReference type="AlphaFoldDB" id="A0A7M1SRP8"/>
<sequence>MDITDGVLVLTSRTMHTTTTVLHEGSCAVVVDPAWQADELAGLADLLTSRGLIPVLGWATHAHHDHVLWHPGLGTPPRLASPAAAQDAAAHLDQLRAALNLPPELLGLAGEIEAHDGDRLPWQGPVAQILTHHAHAPGHTALWLPGPRVLIAGDMLSDVEIPLLEGSTLAQYRAGIELLAPYVEQAKFLIPGHGTVARAGVADSPTRQLAHDRRYLDRPDLPDPRLLQAEPWLLEAHQENLSRMR</sequence>
<gene>
    <name evidence="2" type="ORF">IM660_16745</name>
</gene>